<dbReference type="STRING" id="160454.RV10_GL001750"/>
<dbReference type="AlphaFoldDB" id="R2QGY9"/>
<organism evidence="1 2">
    <name type="scientific">Enterococcus pallens ATCC BAA-351</name>
    <dbReference type="NCBI Taxonomy" id="1158607"/>
    <lineage>
        <taxon>Bacteria</taxon>
        <taxon>Bacillati</taxon>
        <taxon>Bacillota</taxon>
        <taxon>Bacilli</taxon>
        <taxon>Lactobacillales</taxon>
        <taxon>Enterococcaceae</taxon>
        <taxon>Enterococcus</taxon>
    </lineage>
</organism>
<accession>R2QGY9</accession>
<evidence type="ECO:0000313" key="1">
    <source>
        <dbReference type="EMBL" id="EOH94453.1"/>
    </source>
</evidence>
<evidence type="ECO:0000313" key="2">
    <source>
        <dbReference type="Proteomes" id="UP000013782"/>
    </source>
</evidence>
<reference evidence="1 2" key="1">
    <citation type="submission" date="2013-02" db="EMBL/GenBank/DDBJ databases">
        <title>The Genome Sequence of Enterococcus pallens BAA-351.</title>
        <authorList>
            <consortium name="The Broad Institute Genome Sequencing Platform"/>
            <consortium name="The Broad Institute Genome Sequencing Center for Infectious Disease"/>
            <person name="Earl A.M."/>
            <person name="Gilmore M.S."/>
            <person name="Lebreton F."/>
            <person name="Walker B."/>
            <person name="Young S.K."/>
            <person name="Zeng Q."/>
            <person name="Gargeya S."/>
            <person name="Fitzgerald M."/>
            <person name="Haas B."/>
            <person name="Abouelleil A."/>
            <person name="Alvarado L."/>
            <person name="Arachchi H.M."/>
            <person name="Berlin A.M."/>
            <person name="Chapman S.B."/>
            <person name="Dewar J."/>
            <person name="Goldberg J."/>
            <person name="Griggs A."/>
            <person name="Gujja S."/>
            <person name="Hansen M."/>
            <person name="Howarth C."/>
            <person name="Imamovic A."/>
            <person name="Larimer J."/>
            <person name="McCowan C."/>
            <person name="Murphy C."/>
            <person name="Neiman D."/>
            <person name="Pearson M."/>
            <person name="Priest M."/>
            <person name="Roberts A."/>
            <person name="Saif S."/>
            <person name="Shea T."/>
            <person name="Sisk P."/>
            <person name="Sykes S."/>
            <person name="Wortman J."/>
            <person name="Nusbaum C."/>
            <person name="Birren B."/>
        </authorList>
    </citation>
    <scope>NUCLEOTIDE SEQUENCE [LARGE SCALE GENOMIC DNA]</scope>
    <source>
        <strain evidence="1 2">ATCC BAA-351</strain>
    </source>
</reference>
<protein>
    <submittedName>
        <fullName evidence="1">Uncharacterized protein</fullName>
    </submittedName>
</protein>
<dbReference type="HOGENOM" id="CLU_3183440_0_0_9"/>
<comment type="caution">
    <text evidence="1">The sequence shown here is derived from an EMBL/GenBank/DDBJ whole genome shotgun (WGS) entry which is preliminary data.</text>
</comment>
<dbReference type="PATRIC" id="fig|1158607.3.peg.2160"/>
<name>R2QGY9_9ENTE</name>
<dbReference type="Proteomes" id="UP000013782">
    <property type="component" value="Unassembled WGS sequence"/>
</dbReference>
<gene>
    <name evidence="1" type="ORF">UAU_02188</name>
</gene>
<dbReference type="OrthoDB" id="1644269at2"/>
<proteinExistence type="predicted"/>
<dbReference type="EMBL" id="AJAQ01000015">
    <property type="protein sequence ID" value="EOH94453.1"/>
    <property type="molecule type" value="Genomic_DNA"/>
</dbReference>
<keyword evidence="2" id="KW-1185">Reference proteome</keyword>
<sequence>MISVAIFAIASKLGATKQSTAQIIINLKSKDYLQAEKMQKIADQLI</sequence>